<dbReference type="EMBL" id="JH971390">
    <property type="protein sequence ID" value="EKM79080.1"/>
    <property type="molecule type" value="Genomic_DNA"/>
</dbReference>
<reference evidence="2" key="1">
    <citation type="journal article" date="2012" name="Proc. Natl. Acad. Sci. U.S.A.">
        <title>Genome sequence of the button mushroom Agaricus bisporus reveals mechanisms governing adaptation to a humic-rich ecological niche.</title>
        <authorList>
            <person name="Morin E."/>
            <person name="Kohler A."/>
            <person name="Baker A.R."/>
            <person name="Foulongne-Oriol M."/>
            <person name="Lombard V."/>
            <person name="Nagy L.G."/>
            <person name="Ohm R.A."/>
            <person name="Patyshakuliyeva A."/>
            <person name="Brun A."/>
            <person name="Aerts A.L."/>
            <person name="Bailey A.M."/>
            <person name="Billette C."/>
            <person name="Coutinho P.M."/>
            <person name="Deakin G."/>
            <person name="Doddapaneni H."/>
            <person name="Floudas D."/>
            <person name="Grimwood J."/>
            <person name="Hilden K."/>
            <person name="Kuees U."/>
            <person name="LaButti K.M."/>
            <person name="Lapidus A."/>
            <person name="Lindquist E.A."/>
            <person name="Lucas S.M."/>
            <person name="Murat C."/>
            <person name="Riley R.W."/>
            <person name="Salamov A.A."/>
            <person name="Schmutz J."/>
            <person name="Subramanian V."/>
            <person name="Woesten H.A.B."/>
            <person name="Xu J."/>
            <person name="Eastwood D.C."/>
            <person name="Foster G.D."/>
            <person name="Sonnenberg A.S."/>
            <person name="Cullen D."/>
            <person name="de Vries R.P."/>
            <person name="Lundell T."/>
            <person name="Hibbett D.S."/>
            <person name="Henrissat B."/>
            <person name="Burton K.S."/>
            <person name="Kerrigan R.W."/>
            <person name="Challen M.P."/>
            <person name="Grigoriev I.V."/>
            <person name="Martin F."/>
        </authorList>
    </citation>
    <scope>NUCLEOTIDE SEQUENCE [LARGE SCALE GENOMIC DNA]</scope>
    <source>
        <strain evidence="2">JB137-S8 / ATCC MYA-4627 / FGSC 10392</strain>
    </source>
</reference>
<organism evidence="1 2">
    <name type="scientific">Agaricus bisporus var. burnettii (strain JB137-S8 / ATCC MYA-4627 / FGSC 10392)</name>
    <name type="common">White button mushroom</name>
    <dbReference type="NCBI Taxonomy" id="597362"/>
    <lineage>
        <taxon>Eukaryota</taxon>
        <taxon>Fungi</taxon>
        <taxon>Dikarya</taxon>
        <taxon>Basidiomycota</taxon>
        <taxon>Agaricomycotina</taxon>
        <taxon>Agaricomycetes</taxon>
        <taxon>Agaricomycetidae</taxon>
        <taxon>Agaricales</taxon>
        <taxon>Agaricineae</taxon>
        <taxon>Agaricaceae</taxon>
        <taxon>Agaricus</taxon>
    </lineage>
</organism>
<dbReference type="RefSeq" id="XP_007329842.1">
    <property type="nucleotide sequence ID" value="XM_007329780.1"/>
</dbReference>
<dbReference type="HOGENOM" id="CLU_2637509_0_0_1"/>
<sequence length="77" mass="8370">MVLSLLPPTQARASQASILRSRVIFQITSSNSARSRLLGFIQSQSPHTTTGLHPESILSSPDYWVSSRVSPIVPPPD</sequence>
<dbReference type="InParanoid" id="K5XVC5"/>
<dbReference type="AlphaFoldDB" id="K5XVC5"/>
<dbReference type="Proteomes" id="UP000008493">
    <property type="component" value="Unassembled WGS sequence"/>
</dbReference>
<keyword evidence="2" id="KW-1185">Reference proteome</keyword>
<proteinExistence type="predicted"/>
<dbReference type="KEGG" id="abp:AGABI1DRAFT128245"/>
<evidence type="ECO:0000313" key="2">
    <source>
        <dbReference type="Proteomes" id="UP000008493"/>
    </source>
</evidence>
<evidence type="ECO:0000313" key="1">
    <source>
        <dbReference type="EMBL" id="EKM79080.1"/>
    </source>
</evidence>
<protein>
    <submittedName>
        <fullName evidence="1">Uncharacterized protein</fullName>
    </submittedName>
</protein>
<name>K5XVC5_AGABU</name>
<gene>
    <name evidence="1" type="ORF">AGABI1DRAFT_128245</name>
</gene>
<dbReference type="GeneID" id="18826780"/>
<accession>K5XVC5</accession>